<dbReference type="SMART" id="SM00382">
    <property type="entry name" value="AAA"/>
    <property type="match status" value="1"/>
</dbReference>
<dbReference type="PROSITE" id="PS50893">
    <property type="entry name" value="ABC_TRANSPORTER_2"/>
    <property type="match status" value="1"/>
</dbReference>
<evidence type="ECO:0000256" key="11">
    <source>
        <dbReference type="SAM" id="Phobius"/>
    </source>
</evidence>
<dbReference type="SUPFAM" id="SSF90123">
    <property type="entry name" value="ABC transporter transmembrane region"/>
    <property type="match status" value="1"/>
</dbReference>
<evidence type="ECO:0000256" key="5">
    <source>
        <dbReference type="ARBA" id="ARBA00022597"/>
    </source>
</evidence>
<dbReference type="PANTHER" id="PTHR43394:SF1">
    <property type="entry name" value="ATP-BINDING CASSETTE SUB-FAMILY B MEMBER 10, MITOCHONDRIAL"/>
    <property type="match status" value="1"/>
</dbReference>
<dbReference type="FunFam" id="3.40.50.300:FF:000221">
    <property type="entry name" value="Multidrug ABC transporter ATP-binding protein"/>
    <property type="match status" value="1"/>
</dbReference>
<evidence type="ECO:0000313" key="15">
    <source>
        <dbReference type="Proteomes" id="UP000199647"/>
    </source>
</evidence>
<dbReference type="SUPFAM" id="SSF52540">
    <property type="entry name" value="P-loop containing nucleoside triphosphate hydrolases"/>
    <property type="match status" value="1"/>
</dbReference>
<dbReference type="Gene3D" id="3.40.50.300">
    <property type="entry name" value="P-loop containing nucleotide triphosphate hydrolases"/>
    <property type="match status" value="1"/>
</dbReference>
<keyword evidence="6 11" id="KW-0812">Transmembrane</keyword>
<dbReference type="GO" id="GO:0005886">
    <property type="term" value="C:plasma membrane"/>
    <property type="evidence" value="ECO:0007669"/>
    <property type="project" value="UniProtKB-SubCell"/>
</dbReference>
<dbReference type="Proteomes" id="UP000199647">
    <property type="component" value="Unassembled WGS sequence"/>
</dbReference>
<evidence type="ECO:0000256" key="3">
    <source>
        <dbReference type="ARBA" id="ARBA00022448"/>
    </source>
</evidence>
<gene>
    <name evidence="14" type="ORF">SAMN05216548_101334</name>
</gene>
<dbReference type="GO" id="GO:0015421">
    <property type="term" value="F:ABC-type oligopeptide transporter activity"/>
    <property type="evidence" value="ECO:0007669"/>
    <property type="project" value="TreeGrafter"/>
</dbReference>
<keyword evidence="15" id="KW-1185">Reference proteome</keyword>
<keyword evidence="5" id="KW-0762">Sugar transport</keyword>
<dbReference type="Gene3D" id="1.20.1560.10">
    <property type="entry name" value="ABC transporter type 1, transmembrane domain"/>
    <property type="match status" value="1"/>
</dbReference>
<evidence type="ECO:0000256" key="6">
    <source>
        <dbReference type="ARBA" id="ARBA00022692"/>
    </source>
</evidence>
<dbReference type="EMBL" id="FOFG01000001">
    <property type="protein sequence ID" value="SEP71988.1"/>
    <property type="molecule type" value="Genomic_DNA"/>
</dbReference>
<dbReference type="RefSeq" id="WP_092494840.1">
    <property type="nucleotide sequence ID" value="NZ_FOFG01000001.1"/>
</dbReference>
<dbReference type="Pfam" id="PF00664">
    <property type="entry name" value="ABC_membrane"/>
    <property type="match status" value="1"/>
</dbReference>
<evidence type="ECO:0000313" key="14">
    <source>
        <dbReference type="EMBL" id="SEP71988.1"/>
    </source>
</evidence>
<evidence type="ECO:0000256" key="7">
    <source>
        <dbReference type="ARBA" id="ARBA00022741"/>
    </source>
</evidence>
<dbReference type="InterPro" id="IPR003593">
    <property type="entry name" value="AAA+_ATPase"/>
</dbReference>
<accession>A0A1H9A7M2</accession>
<dbReference type="OrthoDB" id="9762790at2"/>
<dbReference type="PROSITE" id="PS00211">
    <property type="entry name" value="ABC_TRANSPORTER_1"/>
    <property type="match status" value="1"/>
</dbReference>
<dbReference type="STRING" id="1855383.SAMN05216548_101334"/>
<keyword evidence="7" id="KW-0547">Nucleotide-binding</keyword>
<dbReference type="InterPro" id="IPR027417">
    <property type="entry name" value="P-loop_NTPase"/>
</dbReference>
<dbReference type="InterPro" id="IPR017871">
    <property type="entry name" value="ABC_transporter-like_CS"/>
</dbReference>
<dbReference type="PANTHER" id="PTHR43394">
    <property type="entry name" value="ATP-DEPENDENT PERMEASE MDL1, MITOCHONDRIAL"/>
    <property type="match status" value="1"/>
</dbReference>
<keyword evidence="8 14" id="KW-0067">ATP-binding</keyword>
<evidence type="ECO:0000256" key="2">
    <source>
        <dbReference type="ARBA" id="ARBA00005417"/>
    </source>
</evidence>
<feature type="domain" description="ABC transmembrane type-1" evidence="13">
    <location>
        <begin position="25"/>
        <end position="322"/>
    </location>
</feature>
<evidence type="ECO:0000256" key="4">
    <source>
        <dbReference type="ARBA" id="ARBA00022475"/>
    </source>
</evidence>
<comment type="subcellular location">
    <subcellularLocation>
        <location evidence="1">Cell membrane</location>
        <topology evidence="1">Multi-pass membrane protein</topology>
    </subcellularLocation>
</comment>
<dbReference type="InterPro" id="IPR039421">
    <property type="entry name" value="Type_1_exporter"/>
</dbReference>
<evidence type="ECO:0000259" key="12">
    <source>
        <dbReference type="PROSITE" id="PS50893"/>
    </source>
</evidence>
<feature type="transmembrane region" description="Helical" evidence="11">
    <location>
        <begin position="160"/>
        <end position="185"/>
    </location>
</feature>
<reference evidence="14 15" key="1">
    <citation type="submission" date="2016-10" db="EMBL/GenBank/DDBJ databases">
        <authorList>
            <person name="de Groot N.N."/>
        </authorList>
    </citation>
    <scope>NUCLEOTIDE SEQUENCE [LARGE SCALE GENOMIC DNA]</scope>
    <source>
        <strain evidence="14 15">A52C2</strain>
    </source>
</reference>
<dbReference type="InterPro" id="IPR011527">
    <property type="entry name" value="ABC1_TM_dom"/>
</dbReference>
<evidence type="ECO:0000256" key="10">
    <source>
        <dbReference type="ARBA" id="ARBA00023136"/>
    </source>
</evidence>
<dbReference type="InterPro" id="IPR003439">
    <property type="entry name" value="ABC_transporter-like_ATP-bd"/>
</dbReference>
<dbReference type="AlphaFoldDB" id="A0A1H9A7M2"/>
<dbReference type="PROSITE" id="PS50929">
    <property type="entry name" value="ABC_TM1F"/>
    <property type="match status" value="1"/>
</dbReference>
<keyword evidence="9 11" id="KW-1133">Transmembrane helix</keyword>
<dbReference type="GO" id="GO:0016887">
    <property type="term" value="F:ATP hydrolysis activity"/>
    <property type="evidence" value="ECO:0007669"/>
    <property type="project" value="InterPro"/>
</dbReference>
<feature type="transmembrane region" description="Helical" evidence="11">
    <location>
        <begin position="262"/>
        <end position="284"/>
    </location>
</feature>
<keyword evidence="3" id="KW-0813">Transport</keyword>
<dbReference type="Pfam" id="PF00005">
    <property type="entry name" value="ABC_tran"/>
    <property type="match status" value="1"/>
</dbReference>
<feature type="domain" description="ABC transporter" evidence="12">
    <location>
        <begin position="357"/>
        <end position="597"/>
    </location>
</feature>
<dbReference type="GO" id="GO:0005524">
    <property type="term" value="F:ATP binding"/>
    <property type="evidence" value="ECO:0007669"/>
    <property type="project" value="UniProtKB-KW"/>
</dbReference>
<keyword evidence="10 11" id="KW-0472">Membrane</keyword>
<organism evidence="14 15">
    <name type="scientific">Faunimonas pinastri</name>
    <dbReference type="NCBI Taxonomy" id="1855383"/>
    <lineage>
        <taxon>Bacteria</taxon>
        <taxon>Pseudomonadati</taxon>
        <taxon>Pseudomonadota</taxon>
        <taxon>Alphaproteobacteria</taxon>
        <taxon>Hyphomicrobiales</taxon>
        <taxon>Afifellaceae</taxon>
        <taxon>Faunimonas</taxon>
    </lineage>
</organism>
<comment type="similarity">
    <text evidence="2">Belongs to the ABC transporter superfamily.</text>
</comment>
<evidence type="ECO:0000256" key="1">
    <source>
        <dbReference type="ARBA" id="ARBA00004651"/>
    </source>
</evidence>
<evidence type="ECO:0000259" key="13">
    <source>
        <dbReference type="PROSITE" id="PS50929"/>
    </source>
</evidence>
<proteinExistence type="inferred from homology"/>
<sequence>MGSLAHLPRFFAQVWRTSPSLTLSSIVLRLMRALQPPLALYVGKLIIDEIVRQTHVASPGPSFSDWLSSGRLTHLAQLLLFELALVVASDVLARAVSFVDGVLSELHTNIVSTELMHHAASLDLKHFESSEYQDRLERARRQAAGRSGLLSQLFGQAQDIVTVAVLVAGLVSYAPVLMIILLIALAPAVMGEAHFNAESYRLSRAKTPERRELEYLRYIGASAETAKEIKLFGLGGFLAARFRRRADEIFILNRSLALRRNLWGGLFASIGTLTYYVGYAVIAWRTVTGQFSVGDLTFLAGSFLRLHGLFQNLLVGFTQVAGQTMFLDDLFSFFDVTPSILSPAKARPFPSPIRQGIAFENVGFRYPDTDRWAVRGLNFRLGAGETVALVGENGAGKTTIVKLLTRLYDPDEGRILVDGVDLRGFALEDLRAHIGVIFQDFVRYNFNAGENIAVGRVEAADDQPRIVSAAERSLADAVIEKLPMGYEQPLGKRFVNGRDLSGGEWQKVAIARGYMRDADLLILDEPTAALDARSEADVFERFKALSHGKTAVLISHRFSTVRMADRILVLEGGRVLEAGSHADLLSARGRYAELFELQASGYR</sequence>
<evidence type="ECO:0000256" key="9">
    <source>
        <dbReference type="ARBA" id="ARBA00022989"/>
    </source>
</evidence>
<keyword evidence="4" id="KW-1003">Cell membrane</keyword>
<protein>
    <submittedName>
        <fullName evidence="14">ATP-binding cassette, subfamily B</fullName>
    </submittedName>
</protein>
<evidence type="ECO:0000256" key="8">
    <source>
        <dbReference type="ARBA" id="ARBA00022840"/>
    </source>
</evidence>
<name>A0A1H9A7M2_9HYPH</name>
<dbReference type="InterPro" id="IPR036640">
    <property type="entry name" value="ABC1_TM_sf"/>
</dbReference>